<keyword evidence="3" id="KW-1185">Reference proteome</keyword>
<sequence>MEAASASALGAAGLRGGMLRHKRTPSSRTLDGLRRRELSIDDSVSRALTIWTRFAASVSGGEGGALAAGSPTSDAVGLPRERRRKTREKGKGKRKSSLK</sequence>
<evidence type="ECO:0000313" key="2">
    <source>
        <dbReference type="EMBL" id="KAG8075610.1"/>
    </source>
</evidence>
<organism evidence="2 3">
    <name type="scientific">Zizania palustris</name>
    <name type="common">Northern wild rice</name>
    <dbReference type="NCBI Taxonomy" id="103762"/>
    <lineage>
        <taxon>Eukaryota</taxon>
        <taxon>Viridiplantae</taxon>
        <taxon>Streptophyta</taxon>
        <taxon>Embryophyta</taxon>
        <taxon>Tracheophyta</taxon>
        <taxon>Spermatophyta</taxon>
        <taxon>Magnoliopsida</taxon>
        <taxon>Liliopsida</taxon>
        <taxon>Poales</taxon>
        <taxon>Poaceae</taxon>
        <taxon>BOP clade</taxon>
        <taxon>Oryzoideae</taxon>
        <taxon>Oryzeae</taxon>
        <taxon>Zizaniinae</taxon>
        <taxon>Zizania</taxon>
    </lineage>
</organism>
<proteinExistence type="predicted"/>
<feature type="region of interest" description="Disordered" evidence="1">
    <location>
        <begin position="60"/>
        <end position="99"/>
    </location>
</feature>
<feature type="region of interest" description="Disordered" evidence="1">
    <location>
        <begin position="1"/>
        <end position="30"/>
    </location>
</feature>
<evidence type="ECO:0000313" key="3">
    <source>
        <dbReference type="Proteomes" id="UP000729402"/>
    </source>
</evidence>
<comment type="caution">
    <text evidence="2">The sequence shown here is derived from an EMBL/GenBank/DDBJ whole genome shotgun (WGS) entry which is preliminary data.</text>
</comment>
<dbReference type="Proteomes" id="UP000729402">
    <property type="component" value="Unassembled WGS sequence"/>
</dbReference>
<accession>A0A8J5T643</accession>
<reference evidence="2" key="1">
    <citation type="journal article" date="2021" name="bioRxiv">
        <title>Whole Genome Assembly and Annotation of Northern Wild Rice, Zizania palustris L., Supports a Whole Genome Duplication in the Zizania Genus.</title>
        <authorList>
            <person name="Haas M."/>
            <person name="Kono T."/>
            <person name="Macchietto M."/>
            <person name="Millas R."/>
            <person name="McGilp L."/>
            <person name="Shao M."/>
            <person name="Duquette J."/>
            <person name="Hirsch C.N."/>
            <person name="Kimball J."/>
        </authorList>
    </citation>
    <scope>NUCLEOTIDE SEQUENCE</scope>
    <source>
        <tissue evidence="2">Fresh leaf tissue</tissue>
    </source>
</reference>
<dbReference type="AlphaFoldDB" id="A0A8J5T643"/>
<reference evidence="2" key="2">
    <citation type="submission" date="2021-02" db="EMBL/GenBank/DDBJ databases">
        <authorList>
            <person name="Kimball J.A."/>
            <person name="Haas M.W."/>
            <person name="Macchietto M."/>
            <person name="Kono T."/>
            <person name="Duquette J."/>
            <person name="Shao M."/>
        </authorList>
    </citation>
    <scope>NUCLEOTIDE SEQUENCE</scope>
    <source>
        <tissue evidence="2">Fresh leaf tissue</tissue>
    </source>
</reference>
<feature type="compositionally biased region" description="Basic residues" evidence="1">
    <location>
        <begin position="81"/>
        <end position="99"/>
    </location>
</feature>
<gene>
    <name evidence="2" type="ORF">GUJ93_ZPchr0006g45827</name>
</gene>
<feature type="compositionally biased region" description="Low complexity" evidence="1">
    <location>
        <begin position="1"/>
        <end position="12"/>
    </location>
</feature>
<protein>
    <submittedName>
        <fullName evidence="2">Uncharacterized protein</fullName>
    </submittedName>
</protein>
<name>A0A8J5T643_ZIZPA</name>
<dbReference type="EMBL" id="JAAALK010000283">
    <property type="protein sequence ID" value="KAG8075610.1"/>
    <property type="molecule type" value="Genomic_DNA"/>
</dbReference>
<evidence type="ECO:0000256" key="1">
    <source>
        <dbReference type="SAM" id="MobiDB-lite"/>
    </source>
</evidence>